<name>A0AA47KP11_9GAMM</name>
<dbReference type="PANTHER" id="PTHR13847:SF289">
    <property type="entry name" value="GLYCINE OXIDASE"/>
    <property type="match status" value="1"/>
</dbReference>
<dbReference type="SUPFAM" id="SSF54373">
    <property type="entry name" value="FAD-linked reductases, C-terminal domain"/>
    <property type="match status" value="1"/>
</dbReference>
<sequence length="418" mass="45807">MKRYDIVICGGGVIGASVAYHLSRERDLSIAVVDYKYPGNASRASAGGLWAMGESTGLGCGVILFKTLSKQMQESGEGGSPEIKPHIMPKPFFDMAMLSNQLYPALYDDLMTHHGVDFKFERTGLKFVMFDKYDKLYAEHIAAAIPDRQEHVRWVSQETLHAQEPNVSRAAIGAMEFEGDHQINPYRLNEAYLEAARQNGVELYLNTKVTGVVRQGNRVVAVETENGKLGCGTMINAGGAWAEKLSLWATGMPMPVFPVKGQVIVSEKLPKLLNGCLTTSDCYIAQKDNGEVLIGSTTEERGFDTTTDMKYIKQLAQGAMKSIPELKKMNIKRCWAGLRPGSPDELPILGAVPGIDGYLNACGHFRTGMLTSAITGKVMNEVVRGLPTTIDLEPFSYTRFLDGQGKMIGNYHLDVALP</sequence>
<dbReference type="Gene3D" id="3.50.50.60">
    <property type="entry name" value="FAD/NAD(P)-binding domain"/>
    <property type="match status" value="1"/>
</dbReference>
<evidence type="ECO:0000256" key="1">
    <source>
        <dbReference type="ARBA" id="ARBA00023002"/>
    </source>
</evidence>
<reference evidence="3" key="1">
    <citation type="submission" date="2022-09" db="EMBL/GenBank/DDBJ databases">
        <authorList>
            <person name="Li Z.-J."/>
        </authorList>
    </citation>
    <scope>NUCLEOTIDE SEQUENCE</scope>
    <source>
        <strain evidence="3">TGB11</strain>
        <plasmid evidence="3">unnamed</plasmid>
    </source>
</reference>
<dbReference type="SUPFAM" id="SSF51905">
    <property type="entry name" value="FAD/NAD(P)-binding domain"/>
    <property type="match status" value="1"/>
</dbReference>
<dbReference type="Gene3D" id="3.30.9.10">
    <property type="entry name" value="D-Amino Acid Oxidase, subunit A, domain 2"/>
    <property type="match status" value="1"/>
</dbReference>
<evidence type="ECO:0000259" key="2">
    <source>
        <dbReference type="Pfam" id="PF01266"/>
    </source>
</evidence>
<organism evidence="3 4">
    <name type="scientific">Salinivibrio kushneri</name>
    <dbReference type="NCBI Taxonomy" id="1908198"/>
    <lineage>
        <taxon>Bacteria</taxon>
        <taxon>Pseudomonadati</taxon>
        <taxon>Pseudomonadota</taxon>
        <taxon>Gammaproteobacteria</taxon>
        <taxon>Vibrionales</taxon>
        <taxon>Vibrionaceae</taxon>
        <taxon>Salinivibrio</taxon>
    </lineage>
</organism>
<dbReference type="AlphaFoldDB" id="A0AA47KP11"/>
<feature type="domain" description="FAD dependent oxidoreductase" evidence="2">
    <location>
        <begin position="5"/>
        <end position="380"/>
    </location>
</feature>
<gene>
    <name evidence="3" type="ORF">N8M53_13780</name>
</gene>
<dbReference type="RefSeq" id="WP_269580435.1">
    <property type="nucleotide sequence ID" value="NZ_CP114589.1"/>
</dbReference>
<accession>A0AA47KP11</accession>
<dbReference type="EMBL" id="CP114589">
    <property type="protein sequence ID" value="WBA10421.1"/>
    <property type="molecule type" value="Genomic_DNA"/>
</dbReference>
<dbReference type="PANTHER" id="PTHR13847">
    <property type="entry name" value="SARCOSINE DEHYDROGENASE-RELATED"/>
    <property type="match status" value="1"/>
</dbReference>
<geneLocation type="plasmid" evidence="3 4">
    <name>unnamed</name>
</geneLocation>
<proteinExistence type="predicted"/>
<keyword evidence="3" id="KW-0614">Plasmid</keyword>
<dbReference type="GO" id="GO:0005737">
    <property type="term" value="C:cytoplasm"/>
    <property type="evidence" value="ECO:0007669"/>
    <property type="project" value="TreeGrafter"/>
</dbReference>
<protein>
    <submittedName>
        <fullName evidence="3">FAD-dependent oxidoreductase</fullName>
    </submittedName>
</protein>
<keyword evidence="1" id="KW-0560">Oxidoreductase</keyword>
<dbReference type="InterPro" id="IPR006076">
    <property type="entry name" value="FAD-dep_OxRdtase"/>
</dbReference>
<evidence type="ECO:0000313" key="3">
    <source>
        <dbReference type="EMBL" id="WBA10421.1"/>
    </source>
</evidence>
<dbReference type="InterPro" id="IPR036188">
    <property type="entry name" value="FAD/NAD-bd_sf"/>
</dbReference>
<dbReference type="Proteomes" id="UP001164748">
    <property type="component" value="Plasmid unnamed"/>
</dbReference>
<dbReference type="Pfam" id="PF01266">
    <property type="entry name" value="DAO"/>
    <property type="match status" value="1"/>
</dbReference>
<evidence type="ECO:0000313" key="4">
    <source>
        <dbReference type="Proteomes" id="UP001164748"/>
    </source>
</evidence>
<dbReference type="GO" id="GO:0016491">
    <property type="term" value="F:oxidoreductase activity"/>
    <property type="evidence" value="ECO:0007669"/>
    <property type="project" value="UniProtKB-KW"/>
</dbReference>